<evidence type="ECO:0000313" key="3">
    <source>
        <dbReference type="Proteomes" id="UP000475532"/>
    </source>
</evidence>
<dbReference type="AlphaFoldDB" id="A0A6L9Q908"/>
<accession>A0A6L9Q908</accession>
<sequence>MKTQTAADVTPVMGADVIPGDRLWTGTGFTAEITHFVTPPAQSFACATWGQGVRIPFHGTQPIMWPIAPARLVGIKTRKAA</sequence>
<dbReference type="RefSeq" id="WP_163053169.1">
    <property type="nucleotide sequence ID" value="NZ_JAAGLI010000093.1"/>
</dbReference>
<proteinExistence type="predicted"/>
<protein>
    <submittedName>
        <fullName evidence="1">Uncharacterized protein</fullName>
    </submittedName>
</protein>
<dbReference type="EMBL" id="JAAGLI010000093">
    <property type="protein sequence ID" value="NEA21542.1"/>
    <property type="molecule type" value="Genomic_DNA"/>
</dbReference>
<name>A0A6L9Q908_9ACTN</name>
<comment type="caution">
    <text evidence="1">The sequence shown here is derived from an EMBL/GenBank/DDBJ whole genome shotgun (WGS) entry which is preliminary data.</text>
</comment>
<dbReference type="Proteomes" id="UP000475532">
    <property type="component" value="Unassembled WGS sequence"/>
</dbReference>
<gene>
    <name evidence="1" type="ORF">G3I70_03380</name>
    <name evidence="2" type="ORF">G3I70_08370</name>
</gene>
<reference evidence="1 3" key="1">
    <citation type="submission" date="2020-01" db="EMBL/GenBank/DDBJ databases">
        <title>Insect and environment-associated Actinomycetes.</title>
        <authorList>
            <person name="Currrie C."/>
            <person name="Chevrette M."/>
            <person name="Carlson C."/>
            <person name="Stubbendieck R."/>
            <person name="Wendt-Pienkowski E."/>
        </authorList>
    </citation>
    <scope>NUCLEOTIDE SEQUENCE [LARGE SCALE GENOMIC DNA]</scope>
    <source>
        <strain evidence="1 3">SID10258</strain>
    </source>
</reference>
<dbReference type="EMBL" id="JAAGLI010000213">
    <property type="protein sequence ID" value="NEA22502.1"/>
    <property type="molecule type" value="Genomic_DNA"/>
</dbReference>
<organism evidence="1 3">
    <name type="scientific">Actinomadura bangladeshensis</name>
    <dbReference type="NCBI Taxonomy" id="453573"/>
    <lineage>
        <taxon>Bacteria</taxon>
        <taxon>Bacillati</taxon>
        <taxon>Actinomycetota</taxon>
        <taxon>Actinomycetes</taxon>
        <taxon>Streptosporangiales</taxon>
        <taxon>Thermomonosporaceae</taxon>
        <taxon>Actinomadura</taxon>
    </lineage>
</organism>
<evidence type="ECO:0000313" key="1">
    <source>
        <dbReference type="EMBL" id="NEA21542.1"/>
    </source>
</evidence>
<evidence type="ECO:0000313" key="2">
    <source>
        <dbReference type="EMBL" id="NEA22502.1"/>
    </source>
</evidence>